<dbReference type="SUPFAM" id="SSF53271">
    <property type="entry name" value="PRTase-like"/>
    <property type="match status" value="1"/>
</dbReference>
<dbReference type="Pfam" id="PF00156">
    <property type="entry name" value="Pribosyltran"/>
    <property type="match status" value="1"/>
</dbReference>
<evidence type="ECO:0000256" key="2">
    <source>
        <dbReference type="ARBA" id="ARBA00004889"/>
    </source>
</evidence>
<dbReference type="EC" id="2.4.2.10" evidence="5"/>
<dbReference type="HOGENOM" id="CLU_074878_0_0_1"/>
<dbReference type="UniPathway" id="UPA00070">
    <property type="reaction ID" value="UER00119"/>
</dbReference>
<dbReference type="STRING" id="983506.L8WRH0"/>
<protein>
    <recommendedName>
        <fullName evidence="5">orotate phosphoribosyltransferase</fullName>
        <ecNumber evidence="5">2.4.2.10</ecNumber>
    </recommendedName>
</protein>
<dbReference type="HAMAP" id="MF_01208">
    <property type="entry name" value="PyrE"/>
    <property type="match status" value="1"/>
</dbReference>
<organism evidence="10 11">
    <name type="scientific">Thanatephorus cucumeris (strain AG1-IA)</name>
    <name type="common">Rice sheath blight fungus</name>
    <name type="synonym">Rhizoctonia solani</name>
    <dbReference type="NCBI Taxonomy" id="983506"/>
    <lineage>
        <taxon>Eukaryota</taxon>
        <taxon>Fungi</taxon>
        <taxon>Dikarya</taxon>
        <taxon>Basidiomycota</taxon>
        <taxon>Agaricomycotina</taxon>
        <taxon>Agaricomycetes</taxon>
        <taxon>Cantharellales</taxon>
        <taxon>Ceratobasidiaceae</taxon>
        <taxon>Rhizoctonia</taxon>
        <taxon>Rhizoctonia solani AG-1</taxon>
    </lineage>
</organism>
<comment type="similarity">
    <text evidence="3">Belongs to the purine/pyrimidine phosphoribosyltransferase family. PyrE subfamily.</text>
</comment>
<sequence length="317" mass="34422">MIGKSVLISTALTWDELEKRTRTGNMSTPQSELRAQFIQGALEAGALKFGQFTLKSGRISPYFFNAGLLCTAPLLSSLASSYASLIASEFTHDSQPTFDVLFGPAYKGIPLAAATSLTLLQHNISTSFAYNRKESKSHGEGGTLVGASLEGKRVLVLDDVITAGTAVREALDAVKLAGGVVVGVVVALDREEVAPGGTGSTMKDVEAEIKKRAGEWETGKAPVVGEPKVRAAVRMRDLVSWLEDQGRTEDVQKMKAYRDQYGVKDITKIIQRQNEIPMPIYAAGWLARHGKIYVIGSPCSRELEINRPEVSEDYMQR</sequence>
<reference evidence="10 11" key="1">
    <citation type="journal article" date="2013" name="Nat. Commun.">
        <title>The evolution and pathogenic mechanisms of the rice sheath blight pathogen.</title>
        <authorList>
            <person name="Zheng A."/>
            <person name="Lin R."/>
            <person name="Xu L."/>
            <person name="Qin P."/>
            <person name="Tang C."/>
            <person name="Ai P."/>
            <person name="Zhang D."/>
            <person name="Liu Y."/>
            <person name="Sun Z."/>
            <person name="Feng H."/>
            <person name="Wang Y."/>
            <person name="Chen Y."/>
            <person name="Liang X."/>
            <person name="Fu R."/>
            <person name="Li Q."/>
            <person name="Zhang J."/>
            <person name="Yu X."/>
            <person name="Xie Z."/>
            <person name="Ding L."/>
            <person name="Guan P."/>
            <person name="Tang J."/>
            <person name="Liang Y."/>
            <person name="Wang S."/>
            <person name="Deng Q."/>
            <person name="Li S."/>
            <person name="Zhu J."/>
            <person name="Wang L."/>
            <person name="Liu H."/>
            <person name="Li P."/>
        </authorList>
    </citation>
    <scope>NUCLEOTIDE SEQUENCE [LARGE SCALE GENOMIC DNA]</scope>
    <source>
        <strain evidence="11">AG-1 IA</strain>
    </source>
</reference>
<dbReference type="GO" id="GO:0046132">
    <property type="term" value="P:pyrimidine ribonucleoside biosynthetic process"/>
    <property type="evidence" value="ECO:0007669"/>
    <property type="project" value="TreeGrafter"/>
</dbReference>
<dbReference type="OrthoDB" id="5553476at2759"/>
<keyword evidence="7" id="KW-0808">Transferase</keyword>
<dbReference type="Proteomes" id="UP000011668">
    <property type="component" value="Unassembled WGS sequence"/>
</dbReference>
<dbReference type="Gene3D" id="3.40.50.2020">
    <property type="match status" value="1"/>
</dbReference>
<dbReference type="InterPro" id="IPR023031">
    <property type="entry name" value="OPRT"/>
</dbReference>
<dbReference type="InterPro" id="IPR004467">
    <property type="entry name" value="Or_phspho_trans_dom"/>
</dbReference>
<keyword evidence="8" id="KW-0665">Pyrimidine biosynthesis</keyword>
<dbReference type="GO" id="GO:0006207">
    <property type="term" value="P:'de novo' pyrimidine nucleobase biosynthetic process"/>
    <property type="evidence" value="ECO:0007669"/>
    <property type="project" value="TreeGrafter"/>
</dbReference>
<dbReference type="GO" id="GO:0004588">
    <property type="term" value="F:orotate phosphoribosyltransferase activity"/>
    <property type="evidence" value="ECO:0007669"/>
    <property type="project" value="UniProtKB-EC"/>
</dbReference>
<name>L8WRH0_THACA</name>
<evidence type="ECO:0000313" key="11">
    <source>
        <dbReference type="Proteomes" id="UP000011668"/>
    </source>
</evidence>
<dbReference type="NCBIfam" id="TIGR00336">
    <property type="entry name" value="pyrE"/>
    <property type="match status" value="1"/>
</dbReference>
<evidence type="ECO:0000256" key="6">
    <source>
        <dbReference type="ARBA" id="ARBA00022676"/>
    </source>
</evidence>
<evidence type="ECO:0000313" key="10">
    <source>
        <dbReference type="EMBL" id="ELU39372.1"/>
    </source>
</evidence>
<dbReference type="AlphaFoldDB" id="L8WRH0"/>
<accession>L8WRH0</accession>
<comment type="caution">
    <text evidence="10">The sequence shown here is derived from an EMBL/GenBank/DDBJ whole genome shotgun (WGS) entry which is preliminary data.</text>
</comment>
<comment type="function">
    <text evidence="1">Catalyzes the transfer of a ribosyl phosphate group from 5-phosphoribose 1-diphosphate to orotate, leading to the formation of orotidine monophosphate (OMP).</text>
</comment>
<dbReference type="PANTHER" id="PTHR46683">
    <property type="entry name" value="OROTATE PHOSPHORIBOSYLTRANSFERASE 1-RELATED"/>
    <property type="match status" value="1"/>
</dbReference>
<dbReference type="OMA" id="HAVCSAY"/>
<evidence type="ECO:0000256" key="7">
    <source>
        <dbReference type="ARBA" id="ARBA00022679"/>
    </source>
</evidence>
<dbReference type="EMBL" id="AFRT01001796">
    <property type="protein sequence ID" value="ELU39372.1"/>
    <property type="molecule type" value="Genomic_DNA"/>
</dbReference>
<gene>
    <name evidence="10" type="ORF">AG1IA_06599</name>
</gene>
<evidence type="ECO:0000256" key="1">
    <source>
        <dbReference type="ARBA" id="ARBA00003769"/>
    </source>
</evidence>
<dbReference type="GO" id="GO:0005737">
    <property type="term" value="C:cytoplasm"/>
    <property type="evidence" value="ECO:0007669"/>
    <property type="project" value="TreeGrafter"/>
</dbReference>
<keyword evidence="6" id="KW-0328">Glycosyltransferase</keyword>
<comment type="subunit">
    <text evidence="4">Homodimer.</text>
</comment>
<evidence type="ECO:0000256" key="8">
    <source>
        <dbReference type="ARBA" id="ARBA00022975"/>
    </source>
</evidence>
<dbReference type="CDD" id="cd06223">
    <property type="entry name" value="PRTases_typeI"/>
    <property type="match status" value="1"/>
</dbReference>
<keyword evidence="11" id="KW-1185">Reference proteome</keyword>
<dbReference type="PANTHER" id="PTHR46683:SF1">
    <property type="entry name" value="OROTATE PHOSPHORIBOSYLTRANSFERASE 1-RELATED"/>
    <property type="match status" value="1"/>
</dbReference>
<evidence type="ECO:0000259" key="9">
    <source>
        <dbReference type="Pfam" id="PF00156"/>
    </source>
</evidence>
<evidence type="ECO:0000256" key="3">
    <source>
        <dbReference type="ARBA" id="ARBA00006340"/>
    </source>
</evidence>
<dbReference type="GO" id="GO:0044205">
    <property type="term" value="P:'de novo' UMP biosynthetic process"/>
    <property type="evidence" value="ECO:0007669"/>
    <property type="project" value="UniProtKB-UniPathway"/>
</dbReference>
<dbReference type="InterPro" id="IPR000836">
    <property type="entry name" value="PRTase_dom"/>
</dbReference>
<dbReference type="InterPro" id="IPR029057">
    <property type="entry name" value="PRTase-like"/>
</dbReference>
<evidence type="ECO:0000256" key="5">
    <source>
        <dbReference type="ARBA" id="ARBA00011971"/>
    </source>
</evidence>
<proteinExistence type="inferred from homology"/>
<feature type="domain" description="Phosphoribosyltransferase" evidence="9">
    <location>
        <begin position="93"/>
        <end position="191"/>
    </location>
</feature>
<evidence type="ECO:0000256" key="4">
    <source>
        <dbReference type="ARBA" id="ARBA00011738"/>
    </source>
</evidence>
<comment type="pathway">
    <text evidence="2">Pyrimidine metabolism; UMP biosynthesis via de novo pathway; UMP from orotate: step 1/2.</text>
</comment>